<dbReference type="InterPro" id="IPR003660">
    <property type="entry name" value="HAMP_dom"/>
</dbReference>
<dbReference type="Pfam" id="PF00015">
    <property type="entry name" value="MCPsignal"/>
    <property type="match status" value="1"/>
</dbReference>
<name>L0K479_HALHC</name>
<dbReference type="CDD" id="cd11386">
    <property type="entry name" value="MCP_signal"/>
    <property type="match status" value="1"/>
</dbReference>
<keyword evidence="5" id="KW-1133">Transmembrane helix</keyword>
<feature type="domain" description="Methyl-accepting transducer" evidence="6">
    <location>
        <begin position="124"/>
        <end position="375"/>
    </location>
</feature>
<dbReference type="STRING" id="748449.Halha_0071"/>
<gene>
    <name evidence="8" type="ordered locus">Halha_0071</name>
</gene>
<organism evidence="8 9">
    <name type="scientific">Halobacteroides halobius (strain ATCC 35273 / DSM 5150 / MD-1)</name>
    <dbReference type="NCBI Taxonomy" id="748449"/>
    <lineage>
        <taxon>Bacteria</taxon>
        <taxon>Bacillati</taxon>
        <taxon>Bacillota</taxon>
        <taxon>Clostridia</taxon>
        <taxon>Halanaerobiales</taxon>
        <taxon>Halobacteroidaceae</taxon>
        <taxon>Halobacteroides</taxon>
    </lineage>
</organism>
<dbReference type="EMBL" id="CP003359">
    <property type="protein sequence ID" value="AGB40092.1"/>
    <property type="molecule type" value="Genomic_DNA"/>
</dbReference>
<sequence length="415" mass="45697">MKEKIKNLFKFSFSLKFKFVLAVVFSLLVGPIVAKYLNGLVQKHIYTGYLSGYLSNVINVIVVTGVILFLTRRLIIAPVEEVIDIIEGLAKGDLDRETITVSRNDEIGLLQTEVNNMIKNMNDMLEKIDQTTQQVEKVSSDLAVASEESGQMATQAASAIQQVASGSENHVKLINDLKKEVQEVNGDRDQTDLTSVKDISEAAKEGTELVDEAVDTMQQVNQRINQSADTVERLNDFTTEISQFVDVITNIAEQTNLLALNASIEAARAGEHGQGFAVVAEEIRELAVESNGAADDIVGLINRMRQQSKNTVEEMKVGREQANIGLKIINQADEMFMSIRNRVDKLDSVLDKLASSTEEMASFTEEVSASAQEVASVSEEQSAEAQQTAAIADQLEIIVDDLHKLVVKDIDLYQE</sequence>
<dbReference type="GO" id="GO:0007165">
    <property type="term" value="P:signal transduction"/>
    <property type="evidence" value="ECO:0007669"/>
    <property type="project" value="UniProtKB-KW"/>
</dbReference>
<dbReference type="InterPro" id="IPR004089">
    <property type="entry name" value="MCPsignal_dom"/>
</dbReference>
<protein>
    <submittedName>
        <fullName evidence="8">Methyl-accepting chemotaxis protein</fullName>
    </submittedName>
</protein>
<evidence type="ECO:0000313" key="8">
    <source>
        <dbReference type="EMBL" id="AGB40092.1"/>
    </source>
</evidence>
<evidence type="ECO:0000259" key="7">
    <source>
        <dbReference type="PROSITE" id="PS50885"/>
    </source>
</evidence>
<evidence type="ECO:0000256" key="1">
    <source>
        <dbReference type="ARBA" id="ARBA00023224"/>
    </source>
</evidence>
<dbReference type="Gene3D" id="1.10.287.950">
    <property type="entry name" value="Methyl-accepting chemotaxis protein"/>
    <property type="match status" value="1"/>
</dbReference>
<dbReference type="PROSITE" id="PS50885">
    <property type="entry name" value="HAMP"/>
    <property type="match status" value="1"/>
</dbReference>
<dbReference type="Proteomes" id="UP000010880">
    <property type="component" value="Chromosome"/>
</dbReference>
<evidence type="ECO:0000256" key="2">
    <source>
        <dbReference type="ARBA" id="ARBA00029447"/>
    </source>
</evidence>
<dbReference type="AlphaFoldDB" id="L0K479"/>
<evidence type="ECO:0000313" key="9">
    <source>
        <dbReference type="Proteomes" id="UP000010880"/>
    </source>
</evidence>
<dbReference type="SMART" id="SM00304">
    <property type="entry name" value="HAMP"/>
    <property type="match status" value="1"/>
</dbReference>
<dbReference type="CDD" id="cd06225">
    <property type="entry name" value="HAMP"/>
    <property type="match status" value="1"/>
</dbReference>
<dbReference type="OrthoDB" id="9814363at2"/>
<accession>L0K479</accession>
<keyword evidence="5" id="KW-0812">Transmembrane</keyword>
<evidence type="ECO:0000259" key="6">
    <source>
        <dbReference type="PROSITE" id="PS50111"/>
    </source>
</evidence>
<keyword evidence="9" id="KW-1185">Reference proteome</keyword>
<feature type="domain" description="HAMP" evidence="7">
    <location>
        <begin position="73"/>
        <end position="126"/>
    </location>
</feature>
<dbReference type="PROSITE" id="PS50111">
    <property type="entry name" value="CHEMOTAXIS_TRANSDUC_2"/>
    <property type="match status" value="1"/>
</dbReference>
<keyword evidence="4" id="KW-0175">Coiled coil</keyword>
<evidence type="ECO:0000256" key="4">
    <source>
        <dbReference type="SAM" id="Coils"/>
    </source>
</evidence>
<keyword evidence="1 3" id="KW-0807">Transducer</keyword>
<dbReference type="GO" id="GO:0016020">
    <property type="term" value="C:membrane"/>
    <property type="evidence" value="ECO:0007669"/>
    <property type="project" value="InterPro"/>
</dbReference>
<dbReference type="SMART" id="SM00283">
    <property type="entry name" value="MA"/>
    <property type="match status" value="1"/>
</dbReference>
<comment type="similarity">
    <text evidence="2">Belongs to the methyl-accepting chemotaxis (MCP) protein family.</text>
</comment>
<dbReference type="SUPFAM" id="SSF58104">
    <property type="entry name" value="Methyl-accepting chemotaxis protein (MCP) signaling domain"/>
    <property type="match status" value="1"/>
</dbReference>
<proteinExistence type="inferred from homology"/>
<feature type="coiled-coil region" evidence="4">
    <location>
        <begin position="114"/>
        <end position="148"/>
    </location>
</feature>
<dbReference type="eggNOG" id="COG0840">
    <property type="taxonomic scope" value="Bacteria"/>
</dbReference>
<dbReference type="Pfam" id="PF00672">
    <property type="entry name" value="HAMP"/>
    <property type="match status" value="1"/>
</dbReference>
<dbReference type="HOGENOM" id="CLU_000445_107_18_9"/>
<dbReference type="PANTHER" id="PTHR32089:SF112">
    <property type="entry name" value="LYSOZYME-LIKE PROTEIN-RELATED"/>
    <property type="match status" value="1"/>
</dbReference>
<dbReference type="PANTHER" id="PTHR32089">
    <property type="entry name" value="METHYL-ACCEPTING CHEMOTAXIS PROTEIN MCPB"/>
    <property type="match status" value="1"/>
</dbReference>
<evidence type="ECO:0000256" key="3">
    <source>
        <dbReference type="PROSITE-ProRule" id="PRU00284"/>
    </source>
</evidence>
<dbReference type="PATRIC" id="fig|748449.3.peg.54"/>
<reference evidence="9" key="1">
    <citation type="submission" date="2012-02" db="EMBL/GenBank/DDBJ databases">
        <title>The complete genome of Halobacteroides halobius DSM 5150.</title>
        <authorList>
            <person name="Lucas S."/>
            <person name="Copeland A."/>
            <person name="Lapidus A."/>
            <person name="Glavina del Rio T."/>
            <person name="Dalin E."/>
            <person name="Tice H."/>
            <person name="Bruce D."/>
            <person name="Goodwin L."/>
            <person name="Pitluck S."/>
            <person name="Peters L."/>
            <person name="Mikhailova N."/>
            <person name="Gu W."/>
            <person name="Kyrpides N."/>
            <person name="Mavromatis K."/>
            <person name="Ivanova N."/>
            <person name="Brettin T."/>
            <person name="Detter J.C."/>
            <person name="Han C."/>
            <person name="Larimer F."/>
            <person name="Land M."/>
            <person name="Hauser L."/>
            <person name="Markowitz V."/>
            <person name="Cheng J.-F."/>
            <person name="Hugenholtz P."/>
            <person name="Woyke T."/>
            <person name="Wu D."/>
            <person name="Tindall B."/>
            <person name="Pomrenke H."/>
            <person name="Brambilla E."/>
            <person name="Klenk H.-P."/>
            <person name="Eisen J.A."/>
        </authorList>
    </citation>
    <scope>NUCLEOTIDE SEQUENCE [LARGE SCALE GENOMIC DNA]</scope>
    <source>
        <strain evidence="9">ATCC 35273 / DSM 5150 / MD-1</strain>
    </source>
</reference>
<dbReference type="RefSeq" id="WP_015325820.1">
    <property type="nucleotide sequence ID" value="NC_019978.1"/>
</dbReference>
<feature type="transmembrane region" description="Helical" evidence="5">
    <location>
        <begin position="50"/>
        <end position="70"/>
    </location>
</feature>
<dbReference type="KEGG" id="hhl:Halha_0071"/>
<keyword evidence="5" id="KW-0472">Membrane</keyword>
<evidence type="ECO:0000256" key="5">
    <source>
        <dbReference type="SAM" id="Phobius"/>
    </source>
</evidence>